<evidence type="ECO:0000256" key="1">
    <source>
        <dbReference type="SAM" id="Coils"/>
    </source>
</evidence>
<protein>
    <submittedName>
        <fullName evidence="2">Uncharacterized protein</fullName>
    </submittedName>
</protein>
<keyword evidence="1" id="KW-0175">Coiled coil</keyword>
<accession>A0A6J5NF61</accession>
<dbReference type="EMBL" id="LR796664">
    <property type="protein sequence ID" value="CAB4157322.1"/>
    <property type="molecule type" value="Genomic_DNA"/>
</dbReference>
<proteinExistence type="predicted"/>
<sequence length="71" mass="8546">MSEDMKAELQHWQARTDEMQVAIERLREERDIWKVTCETQTILLNKQEDQIKQLRSMIERIQVAMSQGQEL</sequence>
<organism evidence="2">
    <name type="scientific">uncultured Caudovirales phage</name>
    <dbReference type="NCBI Taxonomy" id="2100421"/>
    <lineage>
        <taxon>Viruses</taxon>
        <taxon>Duplodnaviria</taxon>
        <taxon>Heunggongvirae</taxon>
        <taxon>Uroviricota</taxon>
        <taxon>Caudoviricetes</taxon>
        <taxon>Peduoviridae</taxon>
        <taxon>Maltschvirus</taxon>
        <taxon>Maltschvirus maltsch</taxon>
    </lineage>
</organism>
<feature type="coiled-coil region" evidence="1">
    <location>
        <begin position="9"/>
        <end position="64"/>
    </location>
</feature>
<reference evidence="2" key="1">
    <citation type="submission" date="2020-04" db="EMBL/GenBank/DDBJ databases">
        <authorList>
            <person name="Chiriac C."/>
            <person name="Salcher M."/>
            <person name="Ghai R."/>
            <person name="Kavagutti S V."/>
        </authorList>
    </citation>
    <scope>NUCLEOTIDE SEQUENCE</scope>
</reference>
<evidence type="ECO:0000313" key="2">
    <source>
        <dbReference type="EMBL" id="CAB4157322.1"/>
    </source>
</evidence>
<gene>
    <name evidence="2" type="ORF">UFOVP689_15</name>
</gene>
<name>A0A6J5NF61_9CAUD</name>